<feature type="region of interest" description="Disordered" evidence="12">
    <location>
        <begin position="1"/>
        <end position="51"/>
    </location>
</feature>
<gene>
    <name evidence="15" type="ORF">MNBD_GAMMA12-3458</name>
</gene>
<evidence type="ECO:0000256" key="2">
    <source>
        <dbReference type="ARBA" id="ARBA00004141"/>
    </source>
</evidence>
<keyword evidence="7" id="KW-0378">Hydrolase</keyword>
<name>A0A3B0Z122_9ZZZZ</name>
<evidence type="ECO:0000256" key="3">
    <source>
        <dbReference type="ARBA" id="ARBA00007931"/>
    </source>
</evidence>
<dbReference type="GO" id="GO:0016020">
    <property type="term" value="C:membrane"/>
    <property type="evidence" value="ECO:0007669"/>
    <property type="project" value="UniProtKB-SubCell"/>
</dbReference>
<feature type="domain" description="Peptidase M50" evidence="14">
    <location>
        <begin position="178"/>
        <end position="212"/>
    </location>
</feature>
<evidence type="ECO:0000256" key="13">
    <source>
        <dbReference type="SAM" id="Phobius"/>
    </source>
</evidence>
<dbReference type="Pfam" id="PF02163">
    <property type="entry name" value="Peptidase_M50"/>
    <property type="match status" value="2"/>
</dbReference>
<evidence type="ECO:0000256" key="10">
    <source>
        <dbReference type="ARBA" id="ARBA00023049"/>
    </source>
</evidence>
<comment type="cofactor">
    <cofactor evidence="1">
        <name>Zn(2+)</name>
        <dbReference type="ChEBI" id="CHEBI:29105"/>
    </cofactor>
</comment>
<feature type="domain" description="Peptidase M50" evidence="14">
    <location>
        <begin position="100"/>
        <end position="174"/>
    </location>
</feature>
<feature type="compositionally biased region" description="Basic and acidic residues" evidence="12">
    <location>
        <begin position="1"/>
        <end position="13"/>
    </location>
</feature>
<keyword evidence="9 13" id="KW-1133">Transmembrane helix</keyword>
<sequence>MNDWTKNKDKENTKPAQMNEAVHQKDSQSLLSAESSGSHTERDKRQVAAEVPAVSKAPARSHWLMIGGLVFKLFKSVKVLKIALVGTAFAGWGLIFNWQFAAVLIIVIMFHEYGHVQAMKKFGIPTKGFYLIPFVGGVAIGDKAKSEWQELYISMMGPVYGLLMTVTFFVAYLMSGNNFVGLVASISALINVFNLFPIYPLDGGHVVKSMVFSGKKYWGILFLLLGSALGFVISLKFGLYFICFFIVLGVLDLLFSWKELHHEEKISMDKYGIMFSFIWYIATVITFIGIILIMASSRVPGTEIARIILSS</sequence>
<feature type="compositionally biased region" description="Low complexity" evidence="12">
    <location>
        <begin position="27"/>
        <end position="38"/>
    </location>
</feature>
<feature type="transmembrane region" description="Helical" evidence="13">
    <location>
        <begin position="82"/>
        <end position="110"/>
    </location>
</feature>
<keyword evidence="8" id="KW-0862">Zinc</keyword>
<feature type="transmembrane region" description="Helical" evidence="13">
    <location>
        <begin position="179"/>
        <end position="196"/>
    </location>
</feature>
<dbReference type="PANTHER" id="PTHR39188">
    <property type="entry name" value="MEMBRANE-ASSOCIATED ZINC METALLOPROTEASE M50B"/>
    <property type="match status" value="1"/>
</dbReference>
<accession>A0A3B0Z122</accession>
<evidence type="ECO:0000256" key="7">
    <source>
        <dbReference type="ARBA" id="ARBA00022801"/>
    </source>
</evidence>
<dbReference type="PANTHER" id="PTHR39188:SF3">
    <property type="entry name" value="STAGE IV SPORULATION PROTEIN FB"/>
    <property type="match status" value="1"/>
</dbReference>
<keyword evidence="11 13" id="KW-0472">Membrane</keyword>
<evidence type="ECO:0000256" key="4">
    <source>
        <dbReference type="ARBA" id="ARBA00022670"/>
    </source>
</evidence>
<feature type="transmembrane region" description="Helical" evidence="13">
    <location>
        <begin position="217"/>
        <end position="233"/>
    </location>
</feature>
<evidence type="ECO:0000256" key="9">
    <source>
        <dbReference type="ARBA" id="ARBA00022989"/>
    </source>
</evidence>
<evidence type="ECO:0000256" key="8">
    <source>
        <dbReference type="ARBA" id="ARBA00022833"/>
    </source>
</evidence>
<reference evidence="15" key="1">
    <citation type="submission" date="2018-06" db="EMBL/GenBank/DDBJ databases">
        <authorList>
            <person name="Zhirakovskaya E."/>
        </authorList>
    </citation>
    <scope>NUCLEOTIDE SEQUENCE</scope>
</reference>
<evidence type="ECO:0000256" key="11">
    <source>
        <dbReference type="ARBA" id="ARBA00023136"/>
    </source>
</evidence>
<feature type="transmembrane region" description="Helical" evidence="13">
    <location>
        <begin position="122"/>
        <end position="140"/>
    </location>
</feature>
<dbReference type="GO" id="GO:0046872">
    <property type="term" value="F:metal ion binding"/>
    <property type="evidence" value="ECO:0007669"/>
    <property type="project" value="UniProtKB-KW"/>
</dbReference>
<dbReference type="EMBL" id="UOFL01000212">
    <property type="protein sequence ID" value="VAW81152.1"/>
    <property type="molecule type" value="Genomic_DNA"/>
</dbReference>
<evidence type="ECO:0000313" key="15">
    <source>
        <dbReference type="EMBL" id="VAW81152.1"/>
    </source>
</evidence>
<evidence type="ECO:0000256" key="6">
    <source>
        <dbReference type="ARBA" id="ARBA00022723"/>
    </source>
</evidence>
<feature type="transmembrane region" description="Helical" evidence="13">
    <location>
        <begin position="239"/>
        <end position="257"/>
    </location>
</feature>
<feature type="transmembrane region" description="Helical" evidence="13">
    <location>
        <begin position="152"/>
        <end position="173"/>
    </location>
</feature>
<evidence type="ECO:0000259" key="14">
    <source>
        <dbReference type="Pfam" id="PF02163"/>
    </source>
</evidence>
<dbReference type="GO" id="GO:0008237">
    <property type="term" value="F:metallopeptidase activity"/>
    <property type="evidence" value="ECO:0007669"/>
    <property type="project" value="UniProtKB-KW"/>
</dbReference>
<keyword evidence="6" id="KW-0479">Metal-binding</keyword>
<dbReference type="InterPro" id="IPR008915">
    <property type="entry name" value="Peptidase_M50"/>
</dbReference>
<keyword evidence="5 13" id="KW-0812">Transmembrane</keyword>
<evidence type="ECO:0000256" key="12">
    <source>
        <dbReference type="SAM" id="MobiDB-lite"/>
    </source>
</evidence>
<evidence type="ECO:0000256" key="1">
    <source>
        <dbReference type="ARBA" id="ARBA00001947"/>
    </source>
</evidence>
<feature type="transmembrane region" description="Helical" evidence="13">
    <location>
        <begin position="277"/>
        <end position="295"/>
    </location>
</feature>
<proteinExistence type="inferred from homology"/>
<comment type="similarity">
    <text evidence="3">Belongs to the peptidase M50B family.</text>
</comment>
<comment type="subcellular location">
    <subcellularLocation>
        <location evidence="2">Membrane</location>
        <topology evidence="2">Multi-pass membrane protein</topology>
    </subcellularLocation>
</comment>
<evidence type="ECO:0000256" key="5">
    <source>
        <dbReference type="ARBA" id="ARBA00022692"/>
    </source>
</evidence>
<keyword evidence="10" id="KW-0482">Metalloprotease</keyword>
<protein>
    <submittedName>
        <fullName evidence="15">Zn-dependent protease</fullName>
    </submittedName>
</protein>
<dbReference type="CDD" id="cd06160">
    <property type="entry name" value="S2P-M50_like_2"/>
    <property type="match status" value="1"/>
</dbReference>
<dbReference type="AlphaFoldDB" id="A0A3B0Z122"/>
<organism evidence="15">
    <name type="scientific">hydrothermal vent metagenome</name>
    <dbReference type="NCBI Taxonomy" id="652676"/>
    <lineage>
        <taxon>unclassified sequences</taxon>
        <taxon>metagenomes</taxon>
        <taxon>ecological metagenomes</taxon>
    </lineage>
</organism>
<keyword evidence="4 15" id="KW-0645">Protease</keyword>
<dbReference type="GO" id="GO:0006508">
    <property type="term" value="P:proteolysis"/>
    <property type="evidence" value="ECO:0007669"/>
    <property type="project" value="UniProtKB-KW"/>
</dbReference>